<evidence type="ECO:0000256" key="4">
    <source>
        <dbReference type="ARBA" id="ARBA00023136"/>
    </source>
</evidence>
<dbReference type="SMART" id="SM00409">
    <property type="entry name" value="IG"/>
    <property type="match status" value="1"/>
</dbReference>
<dbReference type="InterPro" id="IPR003110">
    <property type="entry name" value="Phos_immunorcpt_sig_ITAM"/>
</dbReference>
<reference evidence="10" key="1">
    <citation type="submission" date="2025-08" db="UniProtKB">
        <authorList>
            <consortium name="Ensembl"/>
        </authorList>
    </citation>
    <scope>IDENTIFICATION</scope>
</reference>
<dbReference type="Proteomes" id="UP000694392">
    <property type="component" value="Unplaced"/>
</dbReference>
<evidence type="ECO:0000256" key="2">
    <source>
        <dbReference type="ARBA" id="ARBA00022692"/>
    </source>
</evidence>
<keyword evidence="11" id="KW-1185">Reference proteome</keyword>
<dbReference type="InterPro" id="IPR007110">
    <property type="entry name" value="Ig-like_dom"/>
</dbReference>
<dbReference type="SUPFAM" id="SSF48726">
    <property type="entry name" value="Immunoglobulin"/>
    <property type="match status" value="1"/>
</dbReference>
<dbReference type="InterPro" id="IPR036179">
    <property type="entry name" value="Ig-like_dom_sf"/>
</dbReference>
<evidence type="ECO:0000259" key="9">
    <source>
        <dbReference type="PROSITE" id="PS50835"/>
    </source>
</evidence>
<gene>
    <name evidence="10" type="primary">CD79A</name>
</gene>
<evidence type="ECO:0000256" key="7">
    <source>
        <dbReference type="SAM" id="Phobius"/>
    </source>
</evidence>
<dbReference type="SMART" id="SM00408">
    <property type="entry name" value="IGc2"/>
    <property type="match status" value="1"/>
</dbReference>
<dbReference type="PROSITE" id="PS50835">
    <property type="entry name" value="IG_LIKE"/>
    <property type="match status" value="1"/>
</dbReference>
<dbReference type="Gene3D" id="2.60.40.10">
    <property type="entry name" value="Immunoglobulins"/>
    <property type="match status" value="1"/>
</dbReference>
<comment type="subcellular location">
    <subcellularLocation>
        <location evidence="1">Membrane</location>
        <topology evidence="1">Single-pass type I membrane protein</topology>
    </subcellularLocation>
</comment>
<dbReference type="GO" id="GO:0004888">
    <property type="term" value="F:transmembrane signaling receptor activity"/>
    <property type="evidence" value="ECO:0007669"/>
    <property type="project" value="InterPro"/>
</dbReference>
<evidence type="ECO:0000256" key="1">
    <source>
        <dbReference type="ARBA" id="ARBA00004479"/>
    </source>
</evidence>
<dbReference type="GO" id="GO:0071755">
    <property type="term" value="C:IgM B cell receptor complex"/>
    <property type="evidence" value="ECO:0007669"/>
    <property type="project" value="Ensembl"/>
</dbReference>
<feature type="compositionally biased region" description="Polar residues" evidence="6">
    <location>
        <begin position="49"/>
        <end position="64"/>
    </location>
</feature>
<dbReference type="Pfam" id="PF02189">
    <property type="entry name" value="ITAM"/>
    <property type="match status" value="1"/>
</dbReference>
<feature type="region of interest" description="Disordered" evidence="6">
    <location>
        <begin position="49"/>
        <end position="74"/>
    </location>
</feature>
<sequence length="293" mass="32881">MERGPHHICPLLLLCFIPAHLCNNVTTELNTISMATQFFNTTQAVIQEPSSVPQAPSAKPSQNPLAVPENAGNQEVRPARKEYQVYFKRVVVHSVPTSLTVTKGSSATLICRFEAPKGASVTWRRPCSQNCSEPLIVTNDTNHWVFVNKSTGVATVVFERVEKNDSGMYYCHVESDIEHGQSCGTYLRVRKSLPVPFLNMSESTKNQIITAEGVLLLFCAIGPGLFLLFRKKWENERLLQAKKVAYEEENLYEGLNLDECSMYEDISRGLQATYQDVANIRVTDLQLEKPEKP</sequence>
<keyword evidence="4 7" id="KW-0472">Membrane</keyword>
<feature type="domain" description="Ig-like" evidence="9">
    <location>
        <begin position="78"/>
        <end position="175"/>
    </location>
</feature>
<dbReference type="GO" id="GO:0042802">
    <property type="term" value="F:identical protein binding"/>
    <property type="evidence" value="ECO:0007669"/>
    <property type="project" value="Ensembl"/>
</dbReference>
<keyword evidence="2 7" id="KW-0812">Transmembrane</keyword>
<evidence type="ECO:0000256" key="6">
    <source>
        <dbReference type="SAM" id="MobiDB-lite"/>
    </source>
</evidence>
<dbReference type="GO" id="GO:0030183">
    <property type="term" value="P:B cell differentiation"/>
    <property type="evidence" value="ECO:0007669"/>
    <property type="project" value="TreeGrafter"/>
</dbReference>
<dbReference type="GeneTree" id="ENSGT00940000154363"/>
<name>A0A8D0HNN9_SPHPU</name>
<feature type="signal peptide" evidence="8">
    <location>
        <begin position="1"/>
        <end position="22"/>
    </location>
</feature>
<dbReference type="SMART" id="SM00077">
    <property type="entry name" value="ITAM"/>
    <property type="match status" value="1"/>
</dbReference>
<dbReference type="GO" id="GO:0050853">
    <property type="term" value="P:B cell receptor signaling pathway"/>
    <property type="evidence" value="ECO:0007669"/>
    <property type="project" value="TreeGrafter"/>
</dbReference>
<evidence type="ECO:0000256" key="5">
    <source>
        <dbReference type="ARBA" id="ARBA00023319"/>
    </source>
</evidence>
<dbReference type="InterPro" id="IPR003599">
    <property type="entry name" value="Ig_sub"/>
</dbReference>
<dbReference type="PANTHER" id="PTHR14334">
    <property type="entry name" value="B-CELL ANTIGEN RECEPTOR COMPLEX-ASSOCIATED PROTEIN"/>
    <property type="match status" value="1"/>
</dbReference>
<dbReference type="AlphaFoldDB" id="A0A8D0HNN9"/>
<dbReference type="PROSITE" id="PS51055">
    <property type="entry name" value="ITAM_1"/>
    <property type="match status" value="1"/>
</dbReference>
<dbReference type="OMA" id="GQSCGTF"/>
<evidence type="ECO:0000256" key="8">
    <source>
        <dbReference type="SAM" id="SignalP"/>
    </source>
</evidence>
<evidence type="ECO:0000256" key="3">
    <source>
        <dbReference type="ARBA" id="ARBA00022989"/>
    </source>
</evidence>
<organism evidence="10 11">
    <name type="scientific">Sphenodon punctatus</name>
    <name type="common">Tuatara</name>
    <name type="synonym">Hatteria punctata</name>
    <dbReference type="NCBI Taxonomy" id="8508"/>
    <lineage>
        <taxon>Eukaryota</taxon>
        <taxon>Metazoa</taxon>
        <taxon>Chordata</taxon>
        <taxon>Craniata</taxon>
        <taxon>Vertebrata</taxon>
        <taxon>Euteleostomi</taxon>
        <taxon>Lepidosauria</taxon>
        <taxon>Sphenodontia</taxon>
        <taxon>Sphenodontidae</taxon>
        <taxon>Sphenodon</taxon>
    </lineage>
</organism>
<dbReference type="InterPro" id="IPR003598">
    <property type="entry name" value="Ig_sub2"/>
</dbReference>
<evidence type="ECO:0000313" key="10">
    <source>
        <dbReference type="Ensembl" id="ENSSPUP00000021909.1"/>
    </source>
</evidence>
<dbReference type="Pfam" id="PF13927">
    <property type="entry name" value="Ig_3"/>
    <property type="match status" value="1"/>
</dbReference>
<feature type="chain" id="PRO_5034887264" evidence="8">
    <location>
        <begin position="23"/>
        <end position="293"/>
    </location>
</feature>
<dbReference type="GO" id="GO:0009897">
    <property type="term" value="C:external side of plasma membrane"/>
    <property type="evidence" value="ECO:0007669"/>
    <property type="project" value="TreeGrafter"/>
</dbReference>
<evidence type="ECO:0000313" key="11">
    <source>
        <dbReference type="Proteomes" id="UP000694392"/>
    </source>
</evidence>
<feature type="transmembrane region" description="Helical" evidence="7">
    <location>
        <begin position="208"/>
        <end position="229"/>
    </location>
</feature>
<keyword evidence="3 7" id="KW-1133">Transmembrane helix</keyword>
<proteinExistence type="predicted"/>
<keyword evidence="8" id="KW-0732">Signal</keyword>
<dbReference type="InterPro" id="IPR013783">
    <property type="entry name" value="Ig-like_fold"/>
</dbReference>
<dbReference type="PANTHER" id="PTHR14334:SF1">
    <property type="entry name" value="B-CELL ANTIGEN RECEPTOR COMPLEX-ASSOCIATED PROTEIN ALPHA CHAIN"/>
    <property type="match status" value="1"/>
</dbReference>
<reference evidence="10" key="2">
    <citation type="submission" date="2025-09" db="UniProtKB">
        <authorList>
            <consortium name="Ensembl"/>
        </authorList>
    </citation>
    <scope>IDENTIFICATION</scope>
</reference>
<accession>A0A8D0HNN9</accession>
<keyword evidence="5" id="KW-0393">Immunoglobulin domain</keyword>
<dbReference type="Ensembl" id="ENSSPUT00000023345.1">
    <property type="protein sequence ID" value="ENSSPUP00000021909.1"/>
    <property type="gene ID" value="ENSSPUG00000016813.1"/>
</dbReference>
<protein>
    <submittedName>
        <fullName evidence="10">CD79a molecule</fullName>
    </submittedName>
</protein>